<evidence type="ECO:0000256" key="1">
    <source>
        <dbReference type="SAM" id="SignalP"/>
    </source>
</evidence>
<dbReference type="EMBL" id="JARJBC010000001">
    <property type="protein sequence ID" value="MDF3287967.1"/>
    <property type="molecule type" value="Genomic_DNA"/>
</dbReference>
<reference evidence="2 3" key="1">
    <citation type="submission" date="2023-03" db="EMBL/GenBank/DDBJ databases">
        <title>Draft genome sequence of Streptomyces sp. RB6PN23 isolated from peat swamp forest in Thailand.</title>
        <authorList>
            <person name="Klaysubun C."/>
            <person name="Duangmal K."/>
        </authorList>
    </citation>
    <scope>NUCLEOTIDE SEQUENCE [LARGE SCALE GENOMIC DNA]</scope>
    <source>
        <strain evidence="2 3">RB6PN23</strain>
    </source>
</reference>
<keyword evidence="3" id="KW-1185">Reference proteome</keyword>
<protein>
    <submittedName>
        <fullName evidence="2">Uncharacterized protein</fullName>
    </submittedName>
</protein>
<keyword evidence="1" id="KW-0732">Signal</keyword>
<feature type="chain" id="PRO_5047491784" evidence="1">
    <location>
        <begin position="26"/>
        <end position="155"/>
    </location>
</feature>
<name>A0ABT5ZDS8_9ACTN</name>
<sequence>MQLRTVLIAALIGSATAVSAAPAHAGPPATSMLVTAAGQPDAVLAQARTEARVDAFFRDYRQAVLRRGGRPRAVRVKYLTARLNKRLDHWAERHGADPVFHARKVPGQWSVRYEGTAAGYSTVVLTERWGSGAARELVFQVRLPDLRIMDLEDPA</sequence>
<feature type="signal peptide" evidence="1">
    <location>
        <begin position="1"/>
        <end position="25"/>
    </location>
</feature>
<organism evidence="2 3">
    <name type="scientific">Streptomyces silvisoli</name>
    <dbReference type="NCBI Taxonomy" id="3034235"/>
    <lineage>
        <taxon>Bacteria</taxon>
        <taxon>Bacillati</taxon>
        <taxon>Actinomycetota</taxon>
        <taxon>Actinomycetes</taxon>
        <taxon>Kitasatosporales</taxon>
        <taxon>Streptomycetaceae</taxon>
        <taxon>Streptomyces</taxon>
    </lineage>
</organism>
<comment type="caution">
    <text evidence="2">The sequence shown here is derived from an EMBL/GenBank/DDBJ whole genome shotgun (WGS) entry which is preliminary data.</text>
</comment>
<dbReference type="RefSeq" id="WP_276091830.1">
    <property type="nucleotide sequence ID" value="NZ_JARJBC010000001.1"/>
</dbReference>
<evidence type="ECO:0000313" key="3">
    <source>
        <dbReference type="Proteomes" id="UP001216579"/>
    </source>
</evidence>
<accession>A0ABT5ZDS8</accession>
<gene>
    <name evidence="2" type="ORF">P3G67_01695</name>
</gene>
<dbReference type="Proteomes" id="UP001216579">
    <property type="component" value="Unassembled WGS sequence"/>
</dbReference>
<proteinExistence type="predicted"/>
<evidence type="ECO:0000313" key="2">
    <source>
        <dbReference type="EMBL" id="MDF3287967.1"/>
    </source>
</evidence>